<organism evidence="1 2">
    <name type="scientific">Singulisphaera acidiphila (strain ATCC BAA-1392 / DSM 18658 / VKM B-2454 / MOB10)</name>
    <dbReference type="NCBI Taxonomy" id="886293"/>
    <lineage>
        <taxon>Bacteria</taxon>
        <taxon>Pseudomonadati</taxon>
        <taxon>Planctomycetota</taxon>
        <taxon>Planctomycetia</taxon>
        <taxon>Isosphaerales</taxon>
        <taxon>Isosphaeraceae</taxon>
        <taxon>Singulisphaera</taxon>
    </lineage>
</organism>
<keyword evidence="2" id="KW-1185">Reference proteome</keyword>
<dbReference type="AlphaFoldDB" id="L0DRU4"/>
<dbReference type="HOGENOM" id="CLU_1609690_0_0_0"/>
<evidence type="ECO:0000313" key="2">
    <source>
        <dbReference type="Proteomes" id="UP000010798"/>
    </source>
</evidence>
<name>L0DRU4_SINAD</name>
<sequence>MDDANDDLKITIQSLAVEMSQAFEKAVRPSSGEAFRKLKDVAPDWMRTVCRKAHDDGELLPDDHRYEFIEQAVDALANHDDTDSACESLEPDFYTSGLTGWLHSQNSRVCYISEAMEEYGTFKDGFKLLAAAQMLEREEVFRQVLDALQKELASGEARDDAAGEA</sequence>
<protein>
    <submittedName>
        <fullName evidence="1">Uncharacterized protein</fullName>
    </submittedName>
</protein>
<dbReference type="KEGG" id="saci:Sinac_7687"/>
<reference evidence="1 2" key="1">
    <citation type="submission" date="2012-02" db="EMBL/GenBank/DDBJ databases">
        <title>Complete sequence of plasmid 3 of Singulisphaera acidiphila DSM 18658.</title>
        <authorList>
            <consortium name="US DOE Joint Genome Institute (JGI-PGF)"/>
            <person name="Lucas S."/>
            <person name="Copeland A."/>
            <person name="Lapidus A."/>
            <person name="Glavina del Rio T."/>
            <person name="Dalin E."/>
            <person name="Tice H."/>
            <person name="Bruce D."/>
            <person name="Goodwin L."/>
            <person name="Pitluck S."/>
            <person name="Peters L."/>
            <person name="Ovchinnikova G."/>
            <person name="Chertkov O."/>
            <person name="Kyrpides N."/>
            <person name="Mavromatis K."/>
            <person name="Ivanova N."/>
            <person name="Brettin T."/>
            <person name="Detter J.C."/>
            <person name="Han C."/>
            <person name="Larimer F."/>
            <person name="Land M."/>
            <person name="Hauser L."/>
            <person name="Markowitz V."/>
            <person name="Cheng J.-F."/>
            <person name="Hugenholtz P."/>
            <person name="Woyke T."/>
            <person name="Wu D."/>
            <person name="Tindall B."/>
            <person name="Pomrenke H."/>
            <person name="Brambilla E."/>
            <person name="Klenk H.-P."/>
            <person name="Eisen J.A."/>
        </authorList>
    </citation>
    <scope>NUCLEOTIDE SEQUENCE [LARGE SCALE GENOMIC DNA]</scope>
    <source>
        <strain evidence="2">ATCC BAA-1392 / DSM 18658 / VKM B-2454 / MOB10</strain>
        <plasmid evidence="1 2">pSINAC03</plasmid>
    </source>
</reference>
<dbReference type="Proteomes" id="UP000010798">
    <property type="component" value="Plasmid pSINAC03"/>
</dbReference>
<evidence type="ECO:0000313" key="1">
    <source>
        <dbReference type="EMBL" id="AGA31715.1"/>
    </source>
</evidence>
<dbReference type="EMBL" id="CP003367">
    <property type="protein sequence ID" value="AGA31715.1"/>
    <property type="molecule type" value="Genomic_DNA"/>
</dbReference>
<gene>
    <name evidence="1" type="ordered locus">Sinac_7687</name>
</gene>
<geneLocation type="plasmid" evidence="1 2">
    <name>pSINAC03</name>
</geneLocation>
<proteinExistence type="predicted"/>
<dbReference type="RefSeq" id="WP_015250775.1">
    <property type="nucleotide sequence ID" value="NC_019895.1"/>
</dbReference>
<accession>L0DRU4</accession>
<keyword evidence="1" id="KW-0614">Plasmid</keyword>